<dbReference type="GO" id="GO:0006355">
    <property type="term" value="P:regulation of DNA-templated transcription"/>
    <property type="evidence" value="ECO:0007669"/>
    <property type="project" value="InterPro"/>
</dbReference>
<protein>
    <submittedName>
        <fullName evidence="5">DNA-binding NarL/FixJ family response regulator</fullName>
    </submittedName>
</protein>
<dbReference type="GO" id="GO:0003677">
    <property type="term" value="F:DNA binding"/>
    <property type="evidence" value="ECO:0007669"/>
    <property type="project" value="UniProtKB-KW"/>
</dbReference>
<dbReference type="AlphaFoldDB" id="A0A840QKL3"/>
<organism evidence="5 6">
    <name type="scientific">Saccharopolyspora phatthalungensis</name>
    <dbReference type="NCBI Taxonomy" id="664693"/>
    <lineage>
        <taxon>Bacteria</taxon>
        <taxon>Bacillati</taxon>
        <taxon>Actinomycetota</taxon>
        <taxon>Actinomycetes</taxon>
        <taxon>Pseudonocardiales</taxon>
        <taxon>Pseudonocardiaceae</taxon>
        <taxon>Saccharopolyspora</taxon>
    </lineage>
</organism>
<dbReference type="InterPro" id="IPR016032">
    <property type="entry name" value="Sig_transdc_resp-reg_C-effctor"/>
</dbReference>
<evidence type="ECO:0000256" key="2">
    <source>
        <dbReference type="ARBA" id="ARBA00023125"/>
    </source>
</evidence>
<dbReference type="PRINTS" id="PR00038">
    <property type="entry name" value="HTHLUXR"/>
</dbReference>
<name>A0A840QKL3_9PSEU</name>
<accession>A0A840QKL3</accession>
<dbReference type="SUPFAM" id="SSF46894">
    <property type="entry name" value="C-terminal effector domain of the bipartite response regulators"/>
    <property type="match status" value="1"/>
</dbReference>
<dbReference type="SMART" id="SM00421">
    <property type="entry name" value="HTH_LUXR"/>
    <property type="match status" value="1"/>
</dbReference>
<dbReference type="Proteomes" id="UP000584374">
    <property type="component" value="Unassembled WGS sequence"/>
</dbReference>
<feature type="domain" description="HTH luxR-type" evidence="4">
    <location>
        <begin position="143"/>
        <end position="208"/>
    </location>
</feature>
<keyword evidence="2 5" id="KW-0238">DNA-binding</keyword>
<dbReference type="InterPro" id="IPR039420">
    <property type="entry name" value="WalR-like"/>
</dbReference>
<evidence type="ECO:0000259" key="4">
    <source>
        <dbReference type="PROSITE" id="PS50043"/>
    </source>
</evidence>
<evidence type="ECO:0000313" key="6">
    <source>
        <dbReference type="Proteomes" id="UP000584374"/>
    </source>
</evidence>
<sequence length="210" mass="23039">MQGGTAEKILVAIHAPDSLTHSGLASCLDGDQQLTETAKDDADVVVGAFDAANVSTMDTLRCLRPGTATPVLLIVDKRQWNLKISAAIEHGVRAVIWRNNFSSSNFIQAIRIIGGGGGFLPFSLQGAFIEQVQRTPPKKLAYQDVPPTGFTNREIDVLRLVSEGHDLEQISQKLHYSERTVKNTLYKFMKRHGLHNRAHAVAFAIRNGLI</sequence>
<evidence type="ECO:0000256" key="3">
    <source>
        <dbReference type="ARBA" id="ARBA00023163"/>
    </source>
</evidence>
<dbReference type="PANTHER" id="PTHR43214:SF24">
    <property type="entry name" value="TRANSCRIPTIONAL REGULATORY PROTEIN NARL-RELATED"/>
    <property type="match status" value="1"/>
</dbReference>
<dbReference type="PROSITE" id="PS50043">
    <property type="entry name" value="HTH_LUXR_2"/>
    <property type="match status" value="1"/>
</dbReference>
<keyword evidence="6" id="KW-1185">Reference proteome</keyword>
<dbReference type="Gene3D" id="3.40.50.2300">
    <property type="match status" value="1"/>
</dbReference>
<dbReference type="PANTHER" id="PTHR43214">
    <property type="entry name" value="TWO-COMPONENT RESPONSE REGULATOR"/>
    <property type="match status" value="1"/>
</dbReference>
<keyword evidence="3" id="KW-0804">Transcription</keyword>
<dbReference type="InterPro" id="IPR000792">
    <property type="entry name" value="Tscrpt_reg_LuxR_C"/>
</dbReference>
<comment type="caution">
    <text evidence="5">The sequence shown here is derived from an EMBL/GenBank/DDBJ whole genome shotgun (WGS) entry which is preliminary data.</text>
</comment>
<proteinExistence type="predicted"/>
<gene>
    <name evidence="5" type="ORF">BJ970_007626</name>
</gene>
<dbReference type="Pfam" id="PF00196">
    <property type="entry name" value="GerE"/>
    <property type="match status" value="1"/>
</dbReference>
<evidence type="ECO:0000313" key="5">
    <source>
        <dbReference type="EMBL" id="MBB5160025.1"/>
    </source>
</evidence>
<keyword evidence="1" id="KW-0805">Transcription regulation</keyword>
<dbReference type="EMBL" id="JACHIW010000004">
    <property type="protein sequence ID" value="MBB5160025.1"/>
    <property type="molecule type" value="Genomic_DNA"/>
</dbReference>
<evidence type="ECO:0000256" key="1">
    <source>
        <dbReference type="ARBA" id="ARBA00023015"/>
    </source>
</evidence>
<dbReference type="CDD" id="cd06170">
    <property type="entry name" value="LuxR_C_like"/>
    <property type="match status" value="1"/>
</dbReference>
<reference evidence="5 6" key="1">
    <citation type="submission" date="2020-08" db="EMBL/GenBank/DDBJ databases">
        <title>Sequencing the genomes of 1000 actinobacteria strains.</title>
        <authorList>
            <person name="Klenk H.-P."/>
        </authorList>
    </citation>
    <scope>NUCLEOTIDE SEQUENCE [LARGE SCALE GENOMIC DNA]</scope>
    <source>
        <strain evidence="5 6">DSM 45584</strain>
    </source>
</reference>